<dbReference type="CDD" id="cd01389">
    <property type="entry name" value="HMG-box_ROX1-like"/>
    <property type="match status" value="1"/>
</dbReference>
<dbReference type="PANTHER" id="PTHR10270:SF161">
    <property type="entry name" value="SEX-DETERMINING REGION Y PROTEIN"/>
    <property type="match status" value="1"/>
</dbReference>
<feature type="DNA-binding region" description="HMG box" evidence="3">
    <location>
        <begin position="186"/>
        <end position="254"/>
    </location>
</feature>
<dbReference type="GO" id="GO:0001228">
    <property type="term" value="F:DNA-binding transcription activator activity, RNA polymerase II-specific"/>
    <property type="evidence" value="ECO:0007669"/>
    <property type="project" value="TreeGrafter"/>
</dbReference>
<dbReference type="Pfam" id="PF00505">
    <property type="entry name" value="HMG_box"/>
    <property type="match status" value="1"/>
</dbReference>
<dbReference type="SMART" id="SM00398">
    <property type="entry name" value="HMG"/>
    <property type="match status" value="1"/>
</dbReference>
<dbReference type="SUPFAM" id="SSF47095">
    <property type="entry name" value="HMG-box"/>
    <property type="match status" value="1"/>
</dbReference>
<organism evidence="6">
    <name type="scientific">Juglanconis juglandina</name>
    <dbReference type="NCBI Taxonomy" id="1940567"/>
    <lineage>
        <taxon>Eukaryota</taxon>
        <taxon>Fungi</taxon>
        <taxon>Dikarya</taxon>
        <taxon>Ascomycota</taxon>
        <taxon>Pezizomycotina</taxon>
        <taxon>Sordariomycetes</taxon>
        <taxon>Sordariomycetidae</taxon>
        <taxon>Diaporthales</taxon>
        <taxon>Juglanconidaceae</taxon>
        <taxon>Juglanconis</taxon>
    </lineage>
</organism>
<evidence type="ECO:0000313" key="6">
    <source>
        <dbReference type="EMBL" id="AVP71789.1"/>
    </source>
</evidence>
<feature type="domain" description="HMG box" evidence="5">
    <location>
        <begin position="186"/>
        <end position="254"/>
    </location>
</feature>
<dbReference type="GO" id="GO:0000122">
    <property type="term" value="P:negative regulation of transcription by RNA polymerase II"/>
    <property type="evidence" value="ECO:0007669"/>
    <property type="project" value="TreeGrafter"/>
</dbReference>
<evidence type="ECO:0000259" key="5">
    <source>
        <dbReference type="PROSITE" id="PS50118"/>
    </source>
</evidence>
<proteinExistence type="predicted"/>
<dbReference type="GO" id="GO:0030154">
    <property type="term" value="P:cell differentiation"/>
    <property type="evidence" value="ECO:0007669"/>
    <property type="project" value="TreeGrafter"/>
</dbReference>
<feature type="region of interest" description="Disordered" evidence="4">
    <location>
        <begin position="165"/>
        <end position="191"/>
    </location>
</feature>
<dbReference type="PROSITE" id="PS50118">
    <property type="entry name" value="HMG_BOX_2"/>
    <property type="match status" value="1"/>
</dbReference>
<protein>
    <submittedName>
        <fullName evidence="6">MAT1-2-1</fullName>
    </submittedName>
</protein>
<evidence type="ECO:0000256" key="3">
    <source>
        <dbReference type="PROSITE-ProRule" id="PRU00267"/>
    </source>
</evidence>
<dbReference type="InterPro" id="IPR036910">
    <property type="entry name" value="HMG_box_dom_sf"/>
</dbReference>
<keyword evidence="1 3" id="KW-0238">DNA-binding</keyword>
<dbReference type="GO" id="GO:0000978">
    <property type="term" value="F:RNA polymerase II cis-regulatory region sequence-specific DNA binding"/>
    <property type="evidence" value="ECO:0007669"/>
    <property type="project" value="TreeGrafter"/>
</dbReference>
<dbReference type="InterPro" id="IPR009071">
    <property type="entry name" value="HMG_box_dom"/>
</dbReference>
<evidence type="ECO:0000256" key="2">
    <source>
        <dbReference type="ARBA" id="ARBA00023163"/>
    </source>
</evidence>
<accession>A0A2P1NR42</accession>
<dbReference type="AlphaFoldDB" id="A0A2P1NR42"/>
<feature type="compositionally biased region" description="Polar residues" evidence="4">
    <location>
        <begin position="165"/>
        <end position="175"/>
    </location>
</feature>
<reference evidence="6" key="1">
    <citation type="submission" date="2017-02" db="EMBL/GenBank/DDBJ databases">
        <title>Fungal Comparative Genomics of Juglanconis species and Ophiognomonia clavigignenti-juglandacearum.</title>
        <authorList>
            <person name="Demers J.E."/>
            <person name="Castlebury L.A."/>
        </authorList>
    </citation>
    <scope>NUCLEOTIDE SEQUENCE</scope>
    <source>
        <strain evidence="6">CBS 121083</strain>
    </source>
</reference>
<name>A0A2P1NR42_9PEZI</name>
<dbReference type="EMBL" id="KY617080">
    <property type="protein sequence ID" value="AVP71789.1"/>
    <property type="molecule type" value="Genomic_DNA"/>
</dbReference>
<evidence type="ECO:0000256" key="4">
    <source>
        <dbReference type="SAM" id="MobiDB-lite"/>
    </source>
</evidence>
<dbReference type="GO" id="GO:0005634">
    <property type="term" value="C:nucleus"/>
    <property type="evidence" value="ECO:0007669"/>
    <property type="project" value="UniProtKB-UniRule"/>
</dbReference>
<sequence length="283" mass="31212">MTDLNSYVIEELAQAQADGREPAYKVSSTLATAVHQVNASGLIANSYNDGQEFLDFIDTVGNQLHVFNPAKVAGMNAAEYEGLDPQQKYIFSHVMDEVVGEDTLVVNDRIAVNRYLVGPISIFQQYDAVANVHALSTGNHPLVPDFRLPPGWAWAQIPGNLSFSNEAQSEASTAATDEPKKPAQRIPRPPNPFIIYRAAHHKTVADAHPEASNNEIAKKIGRQWQNESEEVRDAYRAKAAEIKAAFIQIHPGYKYKPRKSSDVKRRAKKAASSSQSTDADQEE</sequence>
<dbReference type="Gene3D" id="1.10.30.10">
    <property type="entry name" value="High mobility group box domain"/>
    <property type="match status" value="1"/>
</dbReference>
<evidence type="ECO:0000256" key="1">
    <source>
        <dbReference type="ARBA" id="ARBA00023125"/>
    </source>
</evidence>
<keyword evidence="3" id="KW-0539">Nucleus</keyword>
<feature type="compositionally biased region" description="Low complexity" evidence="4">
    <location>
        <begin position="270"/>
        <end position="283"/>
    </location>
</feature>
<gene>
    <name evidence="6" type="primary">MAT1-2-1</name>
</gene>
<feature type="region of interest" description="Disordered" evidence="4">
    <location>
        <begin position="254"/>
        <end position="283"/>
    </location>
</feature>
<dbReference type="PANTHER" id="PTHR10270">
    <property type="entry name" value="SOX TRANSCRIPTION FACTOR"/>
    <property type="match status" value="1"/>
</dbReference>
<dbReference type="InterPro" id="IPR050140">
    <property type="entry name" value="SRY-related_HMG-box_TF-like"/>
</dbReference>
<keyword evidence="2" id="KW-0804">Transcription</keyword>